<dbReference type="PANTHER" id="PTHR10188">
    <property type="entry name" value="L-ASPARAGINASE"/>
    <property type="match status" value="1"/>
</dbReference>
<evidence type="ECO:0000256" key="12">
    <source>
        <dbReference type="ARBA" id="ARBA00080645"/>
    </source>
</evidence>
<evidence type="ECO:0000256" key="5">
    <source>
        <dbReference type="ARBA" id="ARBA00022813"/>
    </source>
</evidence>
<accession>A0A9Q0N6B1</accession>
<evidence type="ECO:0000256" key="10">
    <source>
        <dbReference type="ARBA" id="ARBA00078726"/>
    </source>
</evidence>
<evidence type="ECO:0000256" key="7">
    <source>
        <dbReference type="ARBA" id="ARBA00050421"/>
    </source>
</evidence>
<evidence type="ECO:0000256" key="2">
    <source>
        <dbReference type="ARBA" id="ARBA00011601"/>
    </source>
</evidence>
<evidence type="ECO:0000256" key="1">
    <source>
        <dbReference type="ARBA" id="ARBA00010872"/>
    </source>
</evidence>
<evidence type="ECO:0000256" key="3">
    <source>
        <dbReference type="ARBA" id="ARBA00022670"/>
    </source>
</evidence>
<keyword evidence="16" id="KW-1133">Transmembrane helix</keyword>
<feature type="binding site" evidence="14">
    <location>
        <begin position="276"/>
        <end position="279"/>
    </location>
    <ligand>
        <name>substrate</name>
    </ligand>
</feature>
<evidence type="ECO:0000256" key="16">
    <source>
        <dbReference type="SAM" id="Phobius"/>
    </source>
</evidence>
<dbReference type="Pfam" id="PF01112">
    <property type="entry name" value="Asparaginase_2"/>
    <property type="match status" value="1"/>
</dbReference>
<evidence type="ECO:0000256" key="8">
    <source>
        <dbReference type="ARBA" id="ARBA00053295"/>
    </source>
</evidence>
<dbReference type="GO" id="GO:0008233">
    <property type="term" value="F:peptidase activity"/>
    <property type="evidence" value="ECO:0007669"/>
    <property type="project" value="UniProtKB-KW"/>
</dbReference>
<evidence type="ECO:0000256" key="13">
    <source>
        <dbReference type="PIRSR" id="PIRSR600246-1"/>
    </source>
</evidence>
<comment type="subunit">
    <text evidence="2">Heterotetramer of two alpha and two beta chains arranged as a dimer of alpha/beta heterodimers.</text>
</comment>
<keyword evidence="3" id="KW-0645">Protease</keyword>
<comment type="similarity">
    <text evidence="1">Belongs to the Ntn-hydrolase family.</text>
</comment>
<dbReference type="OrthoDB" id="188713at2759"/>
<evidence type="ECO:0000256" key="15">
    <source>
        <dbReference type="PIRSR" id="PIRSR600246-3"/>
    </source>
</evidence>
<comment type="caution">
    <text evidence="17">The sequence shown here is derived from an EMBL/GenBank/DDBJ whole genome shotgun (WGS) entry which is preliminary data.</text>
</comment>
<keyword evidence="16" id="KW-0472">Membrane</keyword>
<gene>
    <name evidence="17" type="ORF">Bhyg_09357</name>
</gene>
<organism evidence="17 18">
    <name type="scientific">Pseudolycoriella hygida</name>
    <dbReference type="NCBI Taxonomy" id="35572"/>
    <lineage>
        <taxon>Eukaryota</taxon>
        <taxon>Metazoa</taxon>
        <taxon>Ecdysozoa</taxon>
        <taxon>Arthropoda</taxon>
        <taxon>Hexapoda</taxon>
        <taxon>Insecta</taxon>
        <taxon>Pterygota</taxon>
        <taxon>Neoptera</taxon>
        <taxon>Endopterygota</taxon>
        <taxon>Diptera</taxon>
        <taxon>Nematocera</taxon>
        <taxon>Sciaroidea</taxon>
        <taxon>Sciaridae</taxon>
        <taxon>Pseudolycoriella</taxon>
    </lineage>
</organism>
<dbReference type="EC" id="3.5.1.26" evidence="9"/>
<dbReference type="SUPFAM" id="SSF56235">
    <property type="entry name" value="N-terminal nucleophile aminohydrolases (Ntn hydrolases)"/>
    <property type="match status" value="1"/>
</dbReference>
<dbReference type="Gene3D" id="3.60.20.30">
    <property type="entry name" value="(Glycosyl)asparaginase"/>
    <property type="match status" value="1"/>
</dbReference>
<dbReference type="FunFam" id="3.60.20.30:FF:000003">
    <property type="entry name" value="N(4)-(Beta-N-acetylglucosaminyl)-L-asparaginase isoform X1"/>
    <property type="match status" value="1"/>
</dbReference>
<sequence length="387" mass="42022">MTEYQPTAQFQAQLVPYGPAQKSGEFDNMDQVSSTKIIFVFIITFQTQVIFASLPLVINTWNFRSSTIKAWETVFTNKQSAVDAVVEGCSVCEREQCDTTVGYGGSPDENGETTLDAMIMDGATMNIGAVAALRNVKDAIAVARNVLQNTKHTMLVGYQPIMLDPCAVGSQATEFAIQMGYTNESLRTNYSQGIWQTWKDNSCQPNFWVNVQPNSSTTCGPYEPISNNDVNNFWTRKEHKFGSGHHDTIGMIVIDSNKNVAAGTSTNGARHKIPGRVGDSPIPGSGAYCDNTVGAASATGDGDVMMRFLPALLAVEFLRANMTPSNAGEAALRRIVPHYPDFVGAVIVANITGDYGAACHGMLEFPFSVYTELTGNRVERVKCFSVN</sequence>
<proteinExistence type="inferred from homology"/>
<dbReference type="AlphaFoldDB" id="A0A9Q0N6B1"/>
<keyword evidence="4" id="KW-0378">Hydrolase</keyword>
<reference evidence="17" key="1">
    <citation type="submission" date="2022-07" db="EMBL/GenBank/DDBJ databases">
        <authorList>
            <person name="Trinca V."/>
            <person name="Uliana J.V.C."/>
            <person name="Torres T.T."/>
            <person name="Ward R.J."/>
            <person name="Monesi N."/>
        </authorList>
    </citation>
    <scope>NUCLEOTIDE SEQUENCE</scope>
    <source>
        <strain evidence="17">HSMRA1968</strain>
        <tissue evidence="17">Whole embryos</tissue>
    </source>
</reference>
<keyword evidence="5" id="KW-0068">Autocatalytic cleavage</keyword>
<dbReference type="EMBL" id="WJQU01000002">
    <property type="protein sequence ID" value="KAJ6644388.1"/>
    <property type="molecule type" value="Genomic_DNA"/>
</dbReference>
<comment type="function">
    <text evidence="8">Cleaves the GlcNAc-Asn bond which joins oligosaccharides to the peptide of asparagine-linked glycoproteins.</text>
</comment>
<keyword evidence="6" id="KW-1015">Disulfide bond</keyword>
<comment type="catalytic activity">
    <reaction evidence="7">
        <text>N(4)-(beta-N-acetyl-D-glucosaminyl)-L-asparagine + H2O = N-acetyl-beta-D-glucosaminylamine + L-aspartate + H(+)</text>
        <dbReference type="Rhea" id="RHEA:11544"/>
        <dbReference type="ChEBI" id="CHEBI:15377"/>
        <dbReference type="ChEBI" id="CHEBI:15378"/>
        <dbReference type="ChEBI" id="CHEBI:15947"/>
        <dbReference type="ChEBI" id="CHEBI:29991"/>
        <dbReference type="ChEBI" id="CHEBI:58080"/>
        <dbReference type="EC" id="3.5.1.26"/>
    </reaction>
</comment>
<dbReference type="InterPro" id="IPR000246">
    <property type="entry name" value="Peptidase_T2"/>
</dbReference>
<evidence type="ECO:0000256" key="4">
    <source>
        <dbReference type="ARBA" id="ARBA00022801"/>
    </source>
</evidence>
<dbReference type="Proteomes" id="UP001151699">
    <property type="component" value="Chromosome B"/>
</dbReference>
<keyword evidence="16" id="KW-0812">Transmembrane</keyword>
<dbReference type="PANTHER" id="PTHR10188:SF6">
    <property type="entry name" value="N(4)-(BETA-N-ACETYLGLUCOSAMINYL)-L-ASPARAGINASE"/>
    <property type="match status" value="1"/>
</dbReference>
<evidence type="ECO:0000256" key="14">
    <source>
        <dbReference type="PIRSR" id="PIRSR600246-2"/>
    </source>
</evidence>
<evidence type="ECO:0000313" key="18">
    <source>
        <dbReference type="Proteomes" id="UP001151699"/>
    </source>
</evidence>
<evidence type="ECO:0000313" key="17">
    <source>
        <dbReference type="EMBL" id="KAJ6644388.1"/>
    </source>
</evidence>
<feature type="active site" description="Nucleophile" evidence="13">
    <location>
        <position position="248"/>
    </location>
</feature>
<keyword evidence="18" id="KW-1185">Reference proteome</keyword>
<feature type="transmembrane region" description="Helical" evidence="16">
    <location>
        <begin position="37"/>
        <end position="58"/>
    </location>
</feature>
<dbReference type="GO" id="GO:0005764">
    <property type="term" value="C:lysosome"/>
    <property type="evidence" value="ECO:0007669"/>
    <property type="project" value="TreeGrafter"/>
</dbReference>
<feature type="binding site" evidence="14">
    <location>
        <begin position="299"/>
        <end position="302"/>
    </location>
    <ligand>
        <name>substrate</name>
    </ligand>
</feature>
<dbReference type="InterPro" id="IPR029055">
    <property type="entry name" value="Ntn_hydrolases_N"/>
</dbReference>
<evidence type="ECO:0000256" key="6">
    <source>
        <dbReference type="ARBA" id="ARBA00023157"/>
    </source>
</evidence>
<protein>
    <recommendedName>
        <fullName evidence="9">N(4)-(beta-N-acetylglucosaminyl)-L-asparaginase</fullName>
        <ecNumber evidence="9">3.5.1.26</ecNumber>
    </recommendedName>
    <alternativeName>
        <fullName evidence="11">Aspartylglucosaminidase</fullName>
    </alternativeName>
    <alternativeName>
        <fullName evidence="10">Glycosylasparaginase</fullName>
    </alternativeName>
    <alternativeName>
        <fullName evidence="12">N4-(N-acetyl-beta-glucosaminyl)-L-asparagine amidase</fullName>
    </alternativeName>
</protein>
<dbReference type="GO" id="GO:0006508">
    <property type="term" value="P:proteolysis"/>
    <property type="evidence" value="ECO:0007669"/>
    <property type="project" value="UniProtKB-KW"/>
</dbReference>
<feature type="site" description="Cleavage; by autolysis" evidence="15">
    <location>
        <begin position="247"/>
        <end position="248"/>
    </location>
</feature>
<dbReference type="CDD" id="cd04513">
    <property type="entry name" value="Glycosylasparaginase"/>
    <property type="match status" value="1"/>
</dbReference>
<evidence type="ECO:0000256" key="11">
    <source>
        <dbReference type="ARBA" id="ARBA00079301"/>
    </source>
</evidence>
<dbReference type="GO" id="GO:0003948">
    <property type="term" value="F:N4-(beta-N-acetylglucosaminyl)-L-asparaginase activity"/>
    <property type="evidence" value="ECO:0007669"/>
    <property type="project" value="UniProtKB-EC"/>
</dbReference>
<name>A0A9Q0N6B1_9DIPT</name>
<evidence type="ECO:0000256" key="9">
    <source>
        <dbReference type="ARBA" id="ARBA00066729"/>
    </source>
</evidence>